<evidence type="ECO:0000313" key="3">
    <source>
        <dbReference type="RefSeq" id="XP_017350410.1"/>
    </source>
</evidence>
<dbReference type="STRING" id="7998.ENSIPUP00000013956"/>
<protein>
    <submittedName>
        <fullName evidence="3">Uncharacterized protein LOC108280144 isoform X1</fullName>
    </submittedName>
</protein>
<keyword evidence="2" id="KW-1185">Reference proteome</keyword>
<dbReference type="GeneID" id="108280144"/>
<gene>
    <name evidence="3" type="primary">LOC108280144</name>
</gene>
<dbReference type="RefSeq" id="XP_017350410.1">
    <property type="nucleotide sequence ID" value="XM_017494921.3"/>
</dbReference>
<proteinExistence type="predicted"/>
<feature type="compositionally biased region" description="Basic residues" evidence="1">
    <location>
        <begin position="506"/>
        <end position="527"/>
    </location>
</feature>
<evidence type="ECO:0000313" key="2">
    <source>
        <dbReference type="Proteomes" id="UP000221080"/>
    </source>
</evidence>
<dbReference type="PANTHER" id="PTHR35158">
    <property type="entry name" value="CDNA SEQUENCE CN725425"/>
    <property type="match status" value="1"/>
</dbReference>
<dbReference type="AlphaFoldDB" id="A0A2D0T6Z4"/>
<accession>A0A2D0T6Z4</accession>
<feature type="region of interest" description="Disordered" evidence="1">
    <location>
        <begin position="603"/>
        <end position="643"/>
    </location>
</feature>
<dbReference type="Proteomes" id="UP000221080">
    <property type="component" value="Chromosome 19"/>
</dbReference>
<dbReference type="PANTHER" id="PTHR35158:SF1">
    <property type="entry name" value="CDNA SEQUENCE CN725425"/>
    <property type="match status" value="1"/>
</dbReference>
<dbReference type="OrthoDB" id="6430388at2759"/>
<feature type="region of interest" description="Disordered" evidence="1">
    <location>
        <begin position="279"/>
        <end position="299"/>
    </location>
</feature>
<sequence length="662" mass="74404">MNWVGGWRSRVMKNSDTRKQKEFFEKKRMQDRHNLIRPPLASPKKGNVGNMDLLTMFIVNQIALKKEHTGISKRRHLPKSKGIDKSMRGESLELPMSPCSPSRLILAECESHYSDQTLGVKKRKHSFLDEFKFKTLSPLLETNLTDKSTSVCQHRVQGSVGSFSSASPSSSEAFNIQSRPTVHISPPPPPESHCTKNAQPVGVCEYNLWTVPYQTETSQTSYADGVQFRSTFHSRESGGLSIHSAENPFNDLEMNDQEDKTHFFGLISGGEDISSKRTTKLHLQKETPHPPTRSPDFTESYNKDRSIDFLSQHVSRCVDCRPCRVHRIVSEHACESPVACSQGEGYVSSDDVTNSVPSLKYILSQEKGKKQDGDSYVHMCHFKDILTSHQGCCPSGMSAPTSVMSFNQKMMCNHEHRERKSNAHGISKTLRGLNQELTCEEDQFVLSCLQTKTQSGIMHKKASPRTQDKATQIAGFSSLTLQDASVQCCLLKAADRMSIFTEPTAHVHHIRRHKAPTTRRQTHHSSKNHVTSQFALSKIQEVELNTCRMTSKMEPAITGHESLSRSESQACMKKHPLLHFSHTNAPELKEQASENMMLRGERCEGHEEKSVNQNPTENSSRTEEHDNAFTAETGGDRVSEGKGNLKEIADILLMLKQKNKHP</sequence>
<evidence type="ECO:0000256" key="1">
    <source>
        <dbReference type="SAM" id="MobiDB-lite"/>
    </source>
</evidence>
<dbReference type="KEGG" id="ipu:108280144"/>
<feature type="compositionally biased region" description="Basic and acidic residues" evidence="1">
    <location>
        <begin position="634"/>
        <end position="643"/>
    </location>
</feature>
<feature type="region of interest" description="Disordered" evidence="1">
    <location>
        <begin position="506"/>
        <end position="531"/>
    </location>
</feature>
<dbReference type="InterPro" id="IPR027883">
    <property type="entry name" value="Redic1-like"/>
</dbReference>
<reference evidence="2" key="1">
    <citation type="journal article" date="2016" name="Nat. Commun.">
        <title>The channel catfish genome sequence provides insights into the evolution of scale formation in teleosts.</title>
        <authorList>
            <person name="Liu Z."/>
            <person name="Liu S."/>
            <person name="Yao J."/>
            <person name="Bao L."/>
            <person name="Zhang J."/>
            <person name="Li Y."/>
            <person name="Jiang C."/>
            <person name="Sun L."/>
            <person name="Wang R."/>
            <person name="Zhang Y."/>
            <person name="Zhou T."/>
            <person name="Zeng Q."/>
            <person name="Fu Q."/>
            <person name="Gao S."/>
            <person name="Li N."/>
            <person name="Koren S."/>
            <person name="Jiang Y."/>
            <person name="Zimin A."/>
            <person name="Xu P."/>
            <person name="Phillippy A.M."/>
            <person name="Geng X."/>
            <person name="Song L."/>
            <person name="Sun F."/>
            <person name="Li C."/>
            <person name="Wang X."/>
            <person name="Chen A."/>
            <person name="Jin Y."/>
            <person name="Yuan Z."/>
            <person name="Yang Y."/>
            <person name="Tan S."/>
            <person name="Peatman E."/>
            <person name="Lu J."/>
            <person name="Qin Z."/>
            <person name="Dunham R."/>
            <person name="Li Z."/>
            <person name="Sonstegard T."/>
            <person name="Feng J."/>
            <person name="Danzmann R.G."/>
            <person name="Schroeder S."/>
            <person name="Scheffler B."/>
            <person name="Duke M.V."/>
            <person name="Ballard L."/>
            <person name="Kucuktas H."/>
            <person name="Kaltenboeck L."/>
            <person name="Liu H."/>
            <person name="Armbruster J."/>
            <person name="Xie Y."/>
            <person name="Kirby M.L."/>
            <person name="Tian Y."/>
            <person name="Flanagan M.E."/>
            <person name="Mu W."/>
            <person name="Waldbieser G.C."/>
        </authorList>
    </citation>
    <scope>NUCLEOTIDE SEQUENCE [LARGE SCALE GENOMIC DNA]</scope>
    <source>
        <strain evidence="2">SDA103</strain>
    </source>
</reference>
<reference evidence="3" key="2">
    <citation type="submission" date="2025-08" db="UniProtKB">
        <authorList>
            <consortium name="RefSeq"/>
        </authorList>
    </citation>
    <scope>IDENTIFICATION</scope>
    <source>
        <tissue evidence="3">Blood</tissue>
    </source>
</reference>
<organism evidence="2 3">
    <name type="scientific">Ictalurus punctatus</name>
    <name type="common">Channel catfish</name>
    <name type="synonym">Silurus punctatus</name>
    <dbReference type="NCBI Taxonomy" id="7998"/>
    <lineage>
        <taxon>Eukaryota</taxon>
        <taxon>Metazoa</taxon>
        <taxon>Chordata</taxon>
        <taxon>Craniata</taxon>
        <taxon>Vertebrata</taxon>
        <taxon>Euteleostomi</taxon>
        <taxon>Actinopterygii</taxon>
        <taxon>Neopterygii</taxon>
        <taxon>Teleostei</taxon>
        <taxon>Ostariophysi</taxon>
        <taxon>Siluriformes</taxon>
        <taxon>Ictaluridae</taxon>
        <taxon>Ictalurus</taxon>
    </lineage>
</organism>
<name>A0A2D0T6Z4_ICTPU</name>